<keyword evidence="5" id="KW-0456">Lyase</keyword>
<dbReference type="Gene3D" id="3.40.640.10">
    <property type="entry name" value="Type I PLP-dependent aspartate aminotransferase-like (Major domain)"/>
    <property type="match status" value="1"/>
</dbReference>
<comment type="similarity">
    <text evidence="2">Belongs to the Orn/Lys/Arg decarboxylase class-I family.</text>
</comment>
<evidence type="ECO:0000259" key="7">
    <source>
        <dbReference type="Pfam" id="PF03711"/>
    </source>
</evidence>
<dbReference type="GO" id="GO:0008483">
    <property type="term" value="F:transaminase activity"/>
    <property type="evidence" value="ECO:0007669"/>
    <property type="project" value="UniProtKB-KW"/>
</dbReference>
<dbReference type="PANTHER" id="PTHR43277:SF3">
    <property type="entry name" value="DECARBOXYLASE, PUTATIVE-RELATED"/>
    <property type="match status" value="1"/>
</dbReference>
<comment type="cofactor">
    <cofactor evidence="1">
        <name>pyridoxal 5'-phosphate</name>
        <dbReference type="ChEBI" id="CHEBI:597326"/>
    </cofactor>
</comment>
<dbReference type="AlphaFoldDB" id="A0A7W1XVA7"/>
<evidence type="ECO:0000256" key="1">
    <source>
        <dbReference type="ARBA" id="ARBA00001933"/>
    </source>
</evidence>
<dbReference type="InterPro" id="IPR015421">
    <property type="entry name" value="PyrdxlP-dep_Trfase_major"/>
</dbReference>
<dbReference type="SUPFAM" id="SSF55904">
    <property type="entry name" value="Ornithine decarboxylase C-terminal domain"/>
    <property type="match status" value="1"/>
</dbReference>
<evidence type="ECO:0000259" key="6">
    <source>
        <dbReference type="Pfam" id="PF01276"/>
    </source>
</evidence>
<evidence type="ECO:0000256" key="3">
    <source>
        <dbReference type="ARBA" id="ARBA00022793"/>
    </source>
</evidence>
<dbReference type="RefSeq" id="WP_181742370.1">
    <property type="nucleotide sequence ID" value="NZ_JACEOL010000085.1"/>
</dbReference>
<keyword evidence="9" id="KW-1185">Reference proteome</keyword>
<dbReference type="GO" id="GO:0016831">
    <property type="term" value="F:carboxy-lyase activity"/>
    <property type="evidence" value="ECO:0007669"/>
    <property type="project" value="UniProtKB-KW"/>
</dbReference>
<keyword evidence="8" id="KW-0808">Transferase</keyword>
<sequence length="471" mass="52602">MDQTKAPLFESLKAYVMQKPANFHVPGHKQGQAFDREALDWFDSVLKIDLTEVGQLDDLHQPTGVIKEAEQLAAEAFRADATYFLVGGTTAGNLAAILSCCQPGDFVIVQRSSHQSVFHGCMLSRVKPIYLHAEWDEMGMEKSVSPAEIERILKENHTVSAVILTSPSYYGQIQPIREIAKICHRYQVPFIVDEAHGAHLGFHPDLPPSAMDLGADIAIQSTHKMLPSMTMSSMLHLQGTLVDREKIGYWLRVIESSSPSYPLMASLDVTRRFMAVEGEKQLERLLQDLKYFRGNIHSLNHLFEVDMDDPLKCILSAGRKLTGFQLVDQLGQEGIQIEMADPLKALLVFGLGTQKKDLDVLCLALQKIDRKLETIPEQEDHSSFSFVSRTAQVNKTLDQLRHEPSALVPLNEAEGKTSVDMIVPYPPGIPLVLPGEVWTSEEIEIVEQVLKGGRNVRGVHHRFNPMVNVLT</sequence>
<dbReference type="Gene3D" id="3.90.100.10">
    <property type="entry name" value="Orn/Lys/Arg decarboxylase, C-terminal domain"/>
    <property type="match status" value="1"/>
</dbReference>
<feature type="domain" description="Orn/Lys/Arg decarboxylases family 1 pyridoxal-P attachment site" evidence="6">
    <location>
        <begin position="7"/>
        <end position="306"/>
    </location>
</feature>
<accession>A0A7W1XVA7</accession>
<dbReference type="Proteomes" id="UP000538292">
    <property type="component" value="Unassembled WGS sequence"/>
</dbReference>
<dbReference type="PANTHER" id="PTHR43277">
    <property type="entry name" value="ARGININE DECARBOXYLASE"/>
    <property type="match status" value="1"/>
</dbReference>
<dbReference type="InterPro" id="IPR036633">
    <property type="entry name" value="Prn/Lys/Arg_de-COase_C_sf"/>
</dbReference>
<proteinExistence type="inferred from homology"/>
<evidence type="ECO:0000313" key="9">
    <source>
        <dbReference type="Proteomes" id="UP000538292"/>
    </source>
</evidence>
<evidence type="ECO:0000256" key="5">
    <source>
        <dbReference type="ARBA" id="ARBA00023239"/>
    </source>
</evidence>
<dbReference type="CDD" id="cd00615">
    <property type="entry name" value="Orn_deC_like"/>
    <property type="match status" value="1"/>
</dbReference>
<evidence type="ECO:0000256" key="4">
    <source>
        <dbReference type="ARBA" id="ARBA00022898"/>
    </source>
</evidence>
<name>A0A7W1XVA7_9BACL</name>
<dbReference type="InterPro" id="IPR008286">
    <property type="entry name" value="Prn/Lys/Arg_de-COase_C"/>
</dbReference>
<organism evidence="8 9">
    <name type="scientific">Thermoactinomyces mirandus</name>
    <dbReference type="NCBI Taxonomy" id="2756294"/>
    <lineage>
        <taxon>Bacteria</taxon>
        <taxon>Bacillati</taxon>
        <taxon>Bacillota</taxon>
        <taxon>Bacilli</taxon>
        <taxon>Bacillales</taxon>
        <taxon>Thermoactinomycetaceae</taxon>
        <taxon>Thermoactinomyces</taxon>
    </lineage>
</organism>
<dbReference type="Pfam" id="PF03711">
    <property type="entry name" value="OKR_DC_1_C"/>
    <property type="match status" value="1"/>
</dbReference>
<comment type="caution">
    <text evidence="8">The sequence shown here is derived from an EMBL/GenBank/DDBJ whole genome shotgun (WGS) entry which is preliminary data.</text>
</comment>
<keyword evidence="4" id="KW-0663">Pyridoxal phosphate</keyword>
<evidence type="ECO:0000313" key="8">
    <source>
        <dbReference type="EMBL" id="MBA4603900.1"/>
    </source>
</evidence>
<feature type="domain" description="Orn/Lys/Arg decarboxylase C-terminal" evidence="7">
    <location>
        <begin position="357"/>
        <end position="446"/>
    </location>
</feature>
<dbReference type="InterPro" id="IPR052357">
    <property type="entry name" value="Orn_Lys_Arg_decarboxylase-I"/>
</dbReference>
<dbReference type="InterPro" id="IPR000310">
    <property type="entry name" value="Orn/Lys/Arg_deCO2ase_major_dom"/>
</dbReference>
<keyword evidence="3" id="KW-0210">Decarboxylase</keyword>
<evidence type="ECO:0000256" key="2">
    <source>
        <dbReference type="ARBA" id="ARBA00010671"/>
    </source>
</evidence>
<dbReference type="SUPFAM" id="SSF53383">
    <property type="entry name" value="PLP-dependent transferases"/>
    <property type="match status" value="1"/>
</dbReference>
<dbReference type="EMBL" id="JACEOL010000085">
    <property type="protein sequence ID" value="MBA4603900.1"/>
    <property type="molecule type" value="Genomic_DNA"/>
</dbReference>
<gene>
    <name evidence="8" type="ORF">H2C83_16755</name>
</gene>
<protein>
    <submittedName>
        <fullName evidence="8">Aminotransferase class V-fold PLP-dependent enzyme</fullName>
    </submittedName>
</protein>
<reference evidence="8 9" key="1">
    <citation type="submission" date="2020-07" db="EMBL/GenBank/DDBJ databases">
        <title>Thermoactinomyces phylogeny.</title>
        <authorList>
            <person name="Dunlap C."/>
        </authorList>
    </citation>
    <scope>NUCLEOTIDE SEQUENCE [LARGE SCALE GENOMIC DNA]</scope>
    <source>
        <strain evidence="8 9">AMNI-1</strain>
    </source>
</reference>
<keyword evidence="8" id="KW-0032">Aminotransferase</keyword>
<dbReference type="Pfam" id="PF01276">
    <property type="entry name" value="OKR_DC_1"/>
    <property type="match status" value="1"/>
</dbReference>
<dbReference type="InterPro" id="IPR015424">
    <property type="entry name" value="PyrdxlP-dep_Trfase"/>
</dbReference>